<evidence type="ECO:0000256" key="4">
    <source>
        <dbReference type="PROSITE-ProRule" id="PRU00192"/>
    </source>
</evidence>
<evidence type="ECO:0000313" key="7">
    <source>
        <dbReference type="EMBL" id="JAS29410.1"/>
    </source>
</evidence>
<dbReference type="PANTHER" id="PTHR12845">
    <property type="entry name" value="GUANINE NUCLEOTIDE EXCHANGE FACTOR"/>
    <property type="match status" value="1"/>
</dbReference>
<evidence type="ECO:0000256" key="3">
    <source>
        <dbReference type="ARBA" id="ARBA00023273"/>
    </source>
</evidence>
<feature type="non-terminal residue" evidence="7">
    <location>
        <position position="1"/>
    </location>
</feature>
<dbReference type="Gene3D" id="2.30.29.30">
    <property type="entry name" value="Pleckstrin-homology domain (PH domain)/Phosphotyrosine-binding domain (PTB)"/>
    <property type="match status" value="1"/>
</dbReference>
<keyword evidence="2 4" id="KW-0728">SH3 domain</keyword>
<feature type="domain" description="PH" evidence="6">
    <location>
        <begin position="58"/>
        <end position="171"/>
    </location>
</feature>
<dbReference type="InterPro" id="IPR047270">
    <property type="entry name" value="PH_ephexin"/>
</dbReference>
<dbReference type="InterPro" id="IPR055251">
    <property type="entry name" value="SOS1_NGEF_PH"/>
</dbReference>
<dbReference type="InterPro" id="IPR001849">
    <property type="entry name" value="PH_domain"/>
</dbReference>
<keyword evidence="3" id="KW-0966">Cell projection</keyword>
<dbReference type="SUPFAM" id="SSF50729">
    <property type="entry name" value="PH domain-like"/>
    <property type="match status" value="1"/>
</dbReference>
<organism evidence="7">
    <name type="scientific">Clastoptera arizonana</name>
    <name type="common">Arizona spittle bug</name>
    <dbReference type="NCBI Taxonomy" id="38151"/>
    <lineage>
        <taxon>Eukaryota</taxon>
        <taxon>Metazoa</taxon>
        <taxon>Ecdysozoa</taxon>
        <taxon>Arthropoda</taxon>
        <taxon>Hexapoda</taxon>
        <taxon>Insecta</taxon>
        <taxon>Pterygota</taxon>
        <taxon>Neoptera</taxon>
        <taxon>Paraneoptera</taxon>
        <taxon>Hemiptera</taxon>
        <taxon>Auchenorrhyncha</taxon>
        <taxon>Cercopoidea</taxon>
        <taxon>Clastopteridae</taxon>
        <taxon>Clastoptera</taxon>
    </lineage>
</organism>
<dbReference type="PANTHER" id="PTHR12845:SF5">
    <property type="entry name" value="EPHEXIN, ISOFORM D"/>
    <property type="match status" value="1"/>
</dbReference>
<sequence length="274" mass="32027">DPEFSICELLLATLNKYVTECNEGARKQERYEEMLKLSQQLEFCKEVRTLPIMSTSRWLIRSGQLSQINMDAKLTFSRRLTRVGSKLTLFLFTDILVITKKKGEDNFLVIDYCQRNLVQMSEMKDSTGSNRHLLMVTLLENHELKTVELMLCCESETMRQRWLQAVSPPVSSDPNETLYEDWDCPQVSAIHEYVASQPDELSLQPGDVVKVFRKMADNWYYGERIRDGETGWFPVNHIVEIASMHVRAKNLKQRWRFLALSGNYVQEMQRKNKT</sequence>
<dbReference type="CDD" id="cd01221">
    <property type="entry name" value="PH_ephexin"/>
    <property type="match status" value="1"/>
</dbReference>
<evidence type="ECO:0000256" key="2">
    <source>
        <dbReference type="ARBA" id="ARBA00022443"/>
    </source>
</evidence>
<dbReference type="InterPro" id="IPR047271">
    <property type="entry name" value="Ephexin-like"/>
</dbReference>
<feature type="domain" description="SH3" evidence="5">
    <location>
        <begin position="182"/>
        <end position="243"/>
    </location>
</feature>
<dbReference type="Pfam" id="PF22697">
    <property type="entry name" value="SOS1_NGEF_PH"/>
    <property type="match status" value="1"/>
</dbReference>
<dbReference type="InterPro" id="IPR001452">
    <property type="entry name" value="SH3_domain"/>
</dbReference>
<dbReference type="PRINTS" id="PR00452">
    <property type="entry name" value="SH3DOMAIN"/>
</dbReference>
<protein>
    <recommendedName>
        <fullName evidence="8">SH3 domain-containing protein</fullName>
    </recommendedName>
</protein>
<dbReference type="SUPFAM" id="SSF50044">
    <property type="entry name" value="SH3-domain"/>
    <property type="match status" value="1"/>
</dbReference>
<dbReference type="PROSITE" id="PS50003">
    <property type="entry name" value="PH_DOMAIN"/>
    <property type="match status" value="1"/>
</dbReference>
<dbReference type="EMBL" id="GEDC01007888">
    <property type="protein sequence ID" value="JAS29410.1"/>
    <property type="molecule type" value="Transcribed_RNA"/>
</dbReference>
<evidence type="ECO:0000259" key="5">
    <source>
        <dbReference type="PROSITE" id="PS50002"/>
    </source>
</evidence>
<accession>A0A1B6DUQ5</accession>
<name>A0A1B6DUQ5_9HEMI</name>
<dbReference type="PRINTS" id="PR00499">
    <property type="entry name" value="P67PHOX"/>
</dbReference>
<dbReference type="PROSITE" id="PS50002">
    <property type="entry name" value="SH3"/>
    <property type="match status" value="1"/>
</dbReference>
<gene>
    <name evidence="7" type="ORF">g.30562</name>
</gene>
<dbReference type="AlphaFoldDB" id="A0A1B6DUQ5"/>
<dbReference type="InterPro" id="IPR011993">
    <property type="entry name" value="PH-like_dom_sf"/>
</dbReference>
<evidence type="ECO:0008006" key="8">
    <source>
        <dbReference type="Google" id="ProtNLM"/>
    </source>
</evidence>
<comment type="subcellular location">
    <subcellularLocation>
        <location evidence="1">Cell projection</location>
    </subcellularLocation>
</comment>
<dbReference type="InterPro" id="IPR036028">
    <property type="entry name" value="SH3-like_dom_sf"/>
</dbReference>
<evidence type="ECO:0000259" key="6">
    <source>
        <dbReference type="PROSITE" id="PS50003"/>
    </source>
</evidence>
<evidence type="ECO:0000256" key="1">
    <source>
        <dbReference type="ARBA" id="ARBA00004316"/>
    </source>
</evidence>
<dbReference type="Gene3D" id="2.30.30.40">
    <property type="entry name" value="SH3 Domains"/>
    <property type="match status" value="1"/>
</dbReference>
<dbReference type="SMART" id="SM00326">
    <property type="entry name" value="SH3"/>
    <property type="match status" value="1"/>
</dbReference>
<dbReference type="GO" id="GO:0005085">
    <property type="term" value="F:guanyl-nucleotide exchange factor activity"/>
    <property type="evidence" value="ECO:0007669"/>
    <property type="project" value="InterPro"/>
</dbReference>
<dbReference type="CDD" id="cd11793">
    <property type="entry name" value="SH3_ephexin1_like"/>
    <property type="match status" value="1"/>
</dbReference>
<proteinExistence type="predicted"/>
<dbReference type="GO" id="GO:0042995">
    <property type="term" value="C:cell projection"/>
    <property type="evidence" value="ECO:0007669"/>
    <property type="project" value="UniProtKB-SubCell"/>
</dbReference>
<dbReference type="Pfam" id="PF00018">
    <property type="entry name" value="SH3_1"/>
    <property type="match status" value="1"/>
</dbReference>
<reference evidence="7" key="1">
    <citation type="submission" date="2015-12" db="EMBL/GenBank/DDBJ databases">
        <title>De novo transcriptome assembly of four potential Pierce s Disease insect vectors from Arizona vineyards.</title>
        <authorList>
            <person name="Tassone E.E."/>
        </authorList>
    </citation>
    <scope>NUCLEOTIDE SEQUENCE</scope>
</reference>